<dbReference type="PROSITE" id="PS50902">
    <property type="entry name" value="FLAVODOXIN_LIKE"/>
    <property type="match status" value="1"/>
</dbReference>
<dbReference type="Gene3D" id="3.40.50.80">
    <property type="entry name" value="Nucleotide-binding domain of ferredoxin-NADP reductase (FNR) module"/>
    <property type="match status" value="1"/>
</dbReference>
<dbReference type="Gene3D" id="3.40.50.360">
    <property type="match status" value="1"/>
</dbReference>
<dbReference type="InterPro" id="IPR005625">
    <property type="entry name" value="PepSY-ass_TM"/>
</dbReference>
<keyword evidence="7" id="KW-0808">Transferase</keyword>
<evidence type="ECO:0000256" key="4">
    <source>
        <dbReference type="SAM" id="Phobius"/>
    </source>
</evidence>
<dbReference type="InterPro" id="IPR017938">
    <property type="entry name" value="Riboflavin_synthase-like_b-brl"/>
</dbReference>
<sequence>MFRVLHRYAGLIGALVLISIALTGAILAVFPALEADSRATTLDAGHLVSAVSANVPGAEQITVDDNGRMVAVRFGANGFEQIRVDGATGEALGPVETNATELWFEDLHRSLFMGDTGHWIVIGATAAMILLCVSGYVLAARRMGGWSQLFARDRSGGAGGWHLKIARIAGFGIILSSLTGLWMAAATMGWVPEPAPNPAYPTNVSTGTAADPATLTELTAIDGSTIRAITLPRTDVPGMAYMVETDAGAGYIDPVTGEMLSWDARDGWSKAMDVIHLLHTGQGMAWVGLVLGLASLMVPVLSGTGVLVWLAGRITGTRKFSPAPKAEVIVLVGSEGGTTWRFANAFGAAMQDAGKTVHVAAMSAFAPNRYTQARQIVAFAATYGEGDAPSGADGFMDRLNAAKPLTAPLSVLGFGDSSYPTYCAYGDLVRDTAAAKGWTIGPKGNVNRQSERDFTDWAVAFGQSIGVDLSAVATYLEDRPTTALTLQSARMYGEDAQAPTAILRFALPRVSLLDRLLGRGFAGLRAGDLLNILPEGSKSPRAYSLASGTRDGFLEICVRKQPGGLCSTQLCTLTVGETVTAYATRNASFHPVRDTAPLLLVGAGAGIGALAGFARENTAKRPLHLYFGIRSNQGGYPYDQEFADWQQDGHMTASTLAVSRGTPARYVQDALEADADRVAQLITSGARIMVCGGRDMAAGVRKALDHILESHGLAVDLLKSEGRYVEDVF</sequence>
<dbReference type="InterPro" id="IPR029039">
    <property type="entry name" value="Flavoprotein-like_sf"/>
</dbReference>
<keyword evidence="2" id="KW-0288">FMN</keyword>
<proteinExistence type="predicted"/>
<dbReference type="Pfam" id="PF00175">
    <property type="entry name" value="NAD_binding_1"/>
    <property type="match status" value="1"/>
</dbReference>
<organism evidence="7 8">
    <name type="scientific">Donghicola mangrovi</name>
    <dbReference type="NCBI Taxonomy" id="2729614"/>
    <lineage>
        <taxon>Bacteria</taxon>
        <taxon>Pseudomonadati</taxon>
        <taxon>Pseudomonadota</taxon>
        <taxon>Alphaproteobacteria</taxon>
        <taxon>Rhodobacterales</taxon>
        <taxon>Roseobacteraceae</taxon>
        <taxon>Donghicola</taxon>
    </lineage>
</organism>
<dbReference type="EC" id="1.6.2.4" evidence="3"/>
<dbReference type="Gene3D" id="2.40.30.10">
    <property type="entry name" value="Translation factors"/>
    <property type="match status" value="1"/>
</dbReference>
<evidence type="ECO:0000256" key="3">
    <source>
        <dbReference type="ARBA" id="ARBA00023797"/>
    </source>
</evidence>
<dbReference type="EMBL" id="JABCJD010000003">
    <property type="protein sequence ID" value="NVO27500.1"/>
    <property type="molecule type" value="Genomic_DNA"/>
</dbReference>
<feature type="transmembrane region" description="Helical" evidence="4">
    <location>
        <begin position="12"/>
        <end position="33"/>
    </location>
</feature>
<accession>A0ABX2PEB2</accession>
<dbReference type="SUPFAM" id="SSF52218">
    <property type="entry name" value="Flavoproteins"/>
    <property type="match status" value="1"/>
</dbReference>
<dbReference type="InterPro" id="IPR017927">
    <property type="entry name" value="FAD-bd_FR_type"/>
</dbReference>
<dbReference type="PROSITE" id="PS51384">
    <property type="entry name" value="FAD_FR"/>
    <property type="match status" value="1"/>
</dbReference>
<keyword evidence="4" id="KW-0812">Transmembrane</keyword>
<keyword evidence="8" id="KW-1185">Reference proteome</keyword>
<dbReference type="SUPFAM" id="SSF52343">
    <property type="entry name" value="Ferredoxin reductase-like, C-terminal NADP-linked domain"/>
    <property type="match status" value="1"/>
</dbReference>
<dbReference type="Proteomes" id="UP000523601">
    <property type="component" value="Unassembled WGS sequence"/>
</dbReference>
<dbReference type="InterPro" id="IPR008254">
    <property type="entry name" value="Flavodoxin/NO_synth"/>
</dbReference>
<evidence type="ECO:0000313" key="7">
    <source>
        <dbReference type="EMBL" id="NVO27500.1"/>
    </source>
</evidence>
<dbReference type="PANTHER" id="PTHR19384:SF17">
    <property type="entry name" value="NADPH--CYTOCHROME P450 REDUCTASE"/>
    <property type="match status" value="1"/>
</dbReference>
<dbReference type="GO" id="GO:0016740">
    <property type="term" value="F:transferase activity"/>
    <property type="evidence" value="ECO:0007669"/>
    <property type="project" value="UniProtKB-KW"/>
</dbReference>
<keyword evidence="4" id="KW-0472">Membrane</keyword>
<feature type="domain" description="FAD-binding FR-type" evidence="6">
    <location>
        <begin position="479"/>
        <end position="592"/>
    </location>
</feature>
<keyword evidence="4" id="KW-1133">Transmembrane helix</keyword>
<evidence type="ECO:0000256" key="2">
    <source>
        <dbReference type="ARBA" id="ARBA00022643"/>
    </source>
</evidence>
<dbReference type="Pfam" id="PF00258">
    <property type="entry name" value="Flavodoxin_1"/>
    <property type="match status" value="1"/>
</dbReference>
<keyword evidence="1" id="KW-0285">Flavoprotein</keyword>
<reference evidence="7 8" key="1">
    <citation type="submission" date="2020-04" db="EMBL/GenBank/DDBJ databases">
        <title>Donghicola sp., a member of the Rhodobacteraceae family isolated from mangrove forest in Thailand.</title>
        <authorList>
            <person name="Charoenyingcharoen P."/>
            <person name="Yukphan P."/>
        </authorList>
    </citation>
    <scope>NUCLEOTIDE SEQUENCE [LARGE SCALE GENOMIC DNA]</scope>
    <source>
        <strain evidence="7 8">C2-DW-16</strain>
    </source>
</reference>
<gene>
    <name evidence="7" type="ORF">HJ526_08730</name>
</gene>
<feature type="domain" description="Flavodoxin-like" evidence="5">
    <location>
        <begin position="328"/>
        <end position="462"/>
    </location>
</feature>
<evidence type="ECO:0000259" key="6">
    <source>
        <dbReference type="PROSITE" id="PS51384"/>
    </source>
</evidence>
<dbReference type="RefSeq" id="WP_176853903.1">
    <property type="nucleotide sequence ID" value="NZ_JABCJD010000003.1"/>
</dbReference>
<dbReference type="PANTHER" id="PTHR19384">
    <property type="entry name" value="NITRIC OXIDE SYNTHASE-RELATED"/>
    <property type="match status" value="1"/>
</dbReference>
<dbReference type="SUPFAM" id="SSF63380">
    <property type="entry name" value="Riboflavin synthase domain-like"/>
    <property type="match status" value="1"/>
</dbReference>
<name>A0ABX2PEB2_9RHOB</name>
<feature type="transmembrane region" description="Helical" evidence="4">
    <location>
        <begin position="119"/>
        <end position="139"/>
    </location>
</feature>
<evidence type="ECO:0000256" key="1">
    <source>
        <dbReference type="ARBA" id="ARBA00022630"/>
    </source>
</evidence>
<feature type="transmembrane region" description="Helical" evidence="4">
    <location>
        <begin position="168"/>
        <end position="191"/>
    </location>
</feature>
<comment type="caution">
    <text evidence="7">The sequence shown here is derived from an EMBL/GenBank/DDBJ whole genome shotgun (WGS) entry which is preliminary data.</text>
</comment>
<dbReference type="InterPro" id="IPR039261">
    <property type="entry name" value="FNR_nucleotide-bd"/>
</dbReference>
<dbReference type="InterPro" id="IPR001433">
    <property type="entry name" value="OxRdtase_FAD/NAD-bd"/>
</dbReference>
<feature type="transmembrane region" description="Helical" evidence="4">
    <location>
        <begin position="286"/>
        <end position="311"/>
    </location>
</feature>
<protein>
    <recommendedName>
        <fullName evidence="3">NADPH--hemoprotein reductase</fullName>
        <ecNumber evidence="3">1.6.2.4</ecNumber>
    </recommendedName>
</protein>
<evidence type="ECO:0000259" key="5">
    <source>
        <dbReference type="PROSITE" id="PS50902"/>
    </source>
</evidence>
<evidence type="ECO:0000313" key="8">
    <source>
        <dbReference type="Proteomes" id="UP000523601"/>
    </source>
</evidence>
<dbReference type="Pfam" id="PF03929">
    <property type="entry name" value="PepSY_TM"/>
    <property type="match status" value="1"/>
</dbReference>